<feature type="transmembrane region" description="Helical" evidence="1">
    <location>
        <begin position="367"/>
        <end position="384"/>
    </location>
</feature>
<keyword evidence="1" id="KW-0472">Membrane</keyword>
<proteinExistence type="predicted"/>
<dbReference type="InterPro" id="IPR010640">
    <property type="entry name" value="Low_temperature_requirement_A"/>
</dbReference>
<accession>A0ABU1V2C1</accession>
<organism evidence="2 3">
    <name type="scientific">Cellvibrio fibrivorans</name>
    <dbReference type="NCBI Taxonomy" id="126350"/>
    <lineage>
        <taxon>Bacteria</taxon>
        <taxon>Pseudomonadati</taxon>
        <taxon>Pseudomonadota</taxon>
        <taxon>Gammaproteobacteria</taxon>
        <taxon>Cellvibrionales</taxon>
        <taxon>Cellvibrionaceae</taxon>
        <taxon>Cellvibrio</taxon>
    </lineage>
</organism>
<keyword evidence="3" id="KW-1185">Reference proteome</keyword>
<reference evidence="2 3" key="1">
    <citation type="submission" date="2023-07" db="EMBL/GenBank/DDBJ databases">
        <title>Sorghum-associated microbial communities from plants grown in Nebraska, USA.</title>
        <authorList>
            <person name="Schachtman D."/>
        </authorList>
    </citation>
    <scope>NUCLEOTIDE SEQUENCE [LARGE SCALE GENOMIC DNA]</scope>
    <source>
        <strain evidence="2 3">BE190</strain>
    </source>
</reference>
<keyword evidence="1" id="KW-0812">Transmembrane</keyword>
<sequence length="391" mass="43011">MLSLLRARGRDPGGSNQSGKVTMVELFFDLVFVFAITQISHSLLAHLTLDGAIKHFLLLLAVWWVWIYTSWVTNWLDPERLPVRLCLFALMLAGLLMSASIPDAFGERGLLFACAYVCMQVGRTAFFLYAIRNSARNFVRSFQRIFIWLCLSAVFWLAGGFAEGQPRFILWCIAFFIEFISPAALFWVPGLGRASTTDWDVEGNHMAERCALFVIIALGESLLVTGATFADQEWTANVIAAFLVAVVGSIALWWIYFDSGLQRAHHRILHSADPGSQARLAYTYMHAPIVAGIIVCAVADELVLAHPDHASPAGVAAIIGGPALYLLGCMLFKWVTNDRRTPPLSHMVGLLLLLAAIPLATHHHFSALGLSAVTTGILVVVAIWETMALKD</sequence>
<evidence type="ECO:0000313" key="3">
    <source>
        <dbReference type="Proteomes" id="UP001253595"/>
    </source>
</evidence>
<protein>
    <submittedName>
        <fullName evidence="2">Low temperature requirement protein LtrA</fullName>
    </submittedName>
</protein>
<feature type="transmembrane region" description="Helical" evidence="1">
    <location>
        <begin position="236"/>
        <end position="257"/>
    </location>
</feature>
<feature type="transmembrane region" description="Helical" evidence="1">
    <location>
        <begin position="278"/>
        <end position="300"/>
    </location>
</feature>
<keyword evidence="1" id="KW-1133">Transmembrane helix</keyword>
<feature type="transmembrane region" description="Helical" evidence="1">
    <location>
        <begin position="344"/>
        <end position="361"/>
    </location>
</feature>
<evidence type="ECO:0000313" key="2">
    <source>
        <dbReference type="EMBL" id="MDR7091590.1"/>
    </source>
</evidence>
<dbReference type="PANTHER" id="PTHR36840">
    <property type="entry name" value="BLL5714 PROTEIN"/>
    <property type="match status" value="1"/>
</dbReference>
<feature type="transmembrane region" description="Helical" evidence="1">
    <location>
        <begin position="168"/>
        <end position="189"/>
    </location>
</feature>
<evidence type="ECO:0000256" key="1">
    <source>
        <dbReference type="SAM" id="Phobius"/>
    </source>
</evidence>
<dbReference type="EMBL" id="JAVDVX010000007">
    <property type="protein sequence ID" value="MDR7091590.1"/>
    <property type="molecule type" value="Genomic_DNA"/>
</dbReference>
<name>A0ABU1V2C1_9GAMM</name>
<dbReference type="Pfam" id="PF06772">
    <property type="entry name" value="LtrA"/>
    <property type="match status" value="1"/>
</dbReference>
<feature type="transmembrane region" description="Helical" evidence="1">
    <location>
        <begin position="81"/>
        <end position="98"/>
    </location>
</feature>
<feature type="transmembrane region" description="Helical" evidence="1">
    <location>
        <begin position="142"/>
        <end position="162"/>
    </location>
</feature>
<dbReference type="Proteomes" id="UP001253595">
    <property type="component" value="Unassembled WGS sequence"/>
</dbReference>
<dbReference type="RefSeq" id="WP_310075039.1">
    <property type="nucleotide sequence ID" value="NZ_JAVDVX010000007.1"/>
</dbReference>
<feature type="transmembrane region" description="Helical" evidence="1">
    <location>
        <begin position="210"/>
        <end position="230"/>
    </location>
</feature>
<dbReference type="PANTHER" id="PTHR36840:SF1">
    <property type="entry name" value="BLL5714 PROTEIN"/>
    <property type="match status" value="1"/>
</dbReference>
<gene>
    <name evidence="2" type="ORF">J2X05_003625</name>
</gene>
<feature type="transmembrane region" description="Helical" evidence="1">
    <location>
        <begin position="110"/>
        <end position="130"/>
    </location>
</feature>
<feature type="transmembrane region" description="Helical" evidence="1">
    <location>
        <begin position="21"/>
        <end position="40"/>
    </location>
</feature>
<feature type="transmembrane region" description="Helical" evidence="1">
    <location>
        <begin position="312"/>
        <end position="332"/>
    </location>
</feature>
<feature type="transmembrane region" description="Helical" evidence="1">
    <location>
        <begin position="52"/>
        <end position="69"/>
    </location>
</feature>
<comment type="caution">
    <text evidence="2">The sequence shown here is derived from an EMBL/GenBank/DDBJ whole genome shotgun (WGS) entry which is preliminary data.</text>
</comment>